<organism evidence="4 5">
    <name type="scientific">Maribellus luteus</name>
    <dbReference type="NCBI Taxonomy" id="2305463"/>
    <lineage>
        <taxon>Bacteria</taxon>
        <taxon>Pseudomonadati</taxon>
        <taxon>Bacteroidota</taxon>
        <taxon>Bacteroidia</taxon>
        <taxon>Marinilabiliales</taxon>
        <taxon>Prolixibacteraceae</taxon>
        <taxon>Maribellus</taxon>
    </lineage>
</organism>
<dbReference type="SMART" id="SM00093">
    <property type="entry name" value="SERPIN"/>
    <property type="match status" value="1"/>
</dbReference>
<name>A0A399T178_9BACT</name>
<protein>
    <submittedName>
        <fullName evidence="4">Serpin family protein</fullName>
    </submittedName>
</protein>
<comment type="caution">
    <text evidence="4">The sequence shown here is derived from an EMBL/GenBank/DDBJ whole genome shotgun (WGS) entry which is preliminary data.</text>
</comment>
<dbReference type="OrthoDB" id="9764871at2"/>
<feature type="chain" id="PRO_5017392418" evidence="2">
    <location>
        <begin position="25"/>
        <end position="413"/>
    </location>
</feature>
<dbReference type="PANTHER" id="PTHR11461">
    <property type="entry name" value="SERINE PROTEASE INHIBITOR, SERPIN"/>
    <property type="match status" value="1"/>
</dbReference>
<dbReference type="InterPro" id="IPR036186">
    <property type="entry name" value="Serpin_sf"/>
</dbReference>
<evidence type="ECO:0000313" key="4">
    <source>
        <dbReference type="EMBL" id="RIJ50056.1"/>
    </source>
</evidence>
<comment type="similarity">
    <text evidence="1">Belongs to the serpin family.</text>
</comment>
<dbReference type="PROSITE" id="PS00284">
    <property type="entry name" value="SERPIN"/>
    <property type="match status" value="1"/>
</dbReference>
<keyword evidence="5" id="KW-1185">Reference proteome</keyword>
<dbReference type="InterPro" id="IPR000215">
    <property type="entry name" value="Serpin_fam"/>
</dbReference>
<dbReference type="InterPro" id="IPR042185">
    <property type="entry name" value="Serpin_sf_2"/>
</dbReference>
<evidence type="ECO:0000256" key="1">
    <source>
        <dbReference type="RuleBase" id="RU000411"/>
    </source>
</evidence>
<dbReference type="GO" id="GO:0005615">
    <property type="term" value="C:extracellular space"/>
    <property type="evidence" value="ECO:0007669"/>
    <property type="project" value="InterPro"/>
</dbReference>
<dbReference type="CDD" id="cd19588">
    <property type="entry name" value="serpin_miropin-like"/>
    <property type="match status" value="1"/>
</dbReference>
<proteinExistence type="inferred from homology"/>
<keyword evidence="2" id="KW-0732">Signal</keyword>
<sequence length="413" mass="46166">MKTNVTLLLAFLLTGLLSCQQSNDDDQPETREPKSIVLPDYANEVLTKSNHFGISLFTEVAGAEQKNMMLSPLSANIALNMAMNGAAGNTFTQMRDMLGYNNLTQDEINELYQTLVEQLLEADNKVTLNLANAMFYRNGFPVKPSYKEAMQTDYQADIEGLDFSDVVNTLKRINGWASDHTNGKIDKVLNEISGDAVMFLLNAVYFKGDWTQQFEKNDTENLPFTLTNGESIEVPTMSGKIPLRRYNGNGFSAYELSYGRDNFVMDLILPNESLPGMLPVFTGETYEEITSELDQQEAKIKYNVLLPKFKFKYEKKLNEYLQNLGMTDAFGPADFSNLSDVTTFISFVKQNTFVDVNEEGTEAAAVTTIGFEVTSAGGGTPTVHFDKPFVFVVRERTTNTLLFIGTVYNPLEV</sequence>
<dbReference type="GO" id="GO:0004867">
    <property type="term" value="F:serine-type endopeptidase inhibitor activity"/>
    <property type="evidence" value="ECO:0007669"/>
    <property type="project" value="InterPro"/>
</dbReference>
<evidence type="ECO:0000256" key="2">
    <source>
        <dbReference type="SAM" id="SignalP"/>
    </source>
</evidence>
<dbReference type="AlphaFoldDB" id="A0A399T178"/>
<dbReference type="Proteomes" id="UP000265926">
    <property type="component" value="Unassembled WGS sequence"/>
</dbReference>
<dbReference type="RefSeq" id="WP_119436743.1">
    <property type="nucleotide sequence ID" value="NZ_QWGR01000002.1"/>
</dbReference>
<evidence type="ECO:0000259" key="3">
    <source>
        <dbReference type="SMART" id="SM00093"/>
    </source>
</evidence>
<dbReference type="PANTHER" id="PTHR11461:SF211">
    <property type="entry name" value="GH10112P-RELATED"/>
    <property type="match status" value="1"/>
</dbReference>
<dbReference type="PROSITE" id="PS51257">
    <property type="entry name" value="PROKAR_LIPOPROTEIN"/>
    <property type="match status" value="1"/>
</dbReference>
<feature type="signal peptide" evidence="2">
    <location>
        <begin position="1"/>
        <end position="24"/>
    </location>
</feature>
<dbReference type="SUPFAM" id="SSF56574">
    <property type="entry name" value="Serpins"/>
    <property type="match status" value="1"/>
</dbReference>
<dbReference type="Gene3D" id="3.30.497.10">
    <property type="entry name" value="Antithrombin, subunit I, domain 2"/>
    <property type="match status" value="1"/>
</dbReference>
<accession>A0A399T178</accession>
<gene>
    <name evidence="4" type="ORF">D1614_04735</name>
</gene>
<dbReference type="InterPro" id="IPR023796">
    <property type="entry name" value="Serpin_dom"/>
</dbReference>
<feature type="domain" description="Serpin" evidence="3">
    <location>
        <begin position="54"/>
        <end position="410"/>
    </location>
</feature>
<dbReference type="Pfam" id="PF00079">
    <property type="entry name" value="Serpin"/>
    <property type="match status" value="1"/>
</dbReference>
<reference evidence="4 5" key="1">
    <citation type="submission" date="2018-08" db="EMBL/GenBank/DDBJ databases">
        <title>Pallidiluteibacterium maritimus gen. nov., sp. nov., isolated from coastal sediment.</title>
        <authorList>
            <person name="Zhou L.Y."/>
        </authorList>
    </citation>
    <scope>NUCLEOTIDE SEQUENCE [LARGE SCALE GENOMIC DNA]</scope>
    <source>
        <strain evidence="4 5">XSD2</strain>
    </source>
</reference>
<dbReference type="Gene3D" id="2.30.39.10">
    <property type="entry name" value="Alpha-1-antitrypsin, domain 1"/>
    <property type="match status" value="1"/>
</dbReference>
<dbReference type="InterPro" id="IPR023795">
    <property type="entry name" value="Serpin_CS"/>
</dbReference>
<evidence type="ECO:0000313" key="5">
    <source>
        <dbReference type="Proteomes" id="UP000265926"/>
    </source>
</evidence>
<dbReference type="InterPro" id="IPR042178">
    <property type="entry name" value="Serpin_sf_1"/>
</dbReference>
<dbReference type="EMBL" id="QWGR01000002">
    <property type="protein sequence ID" value="RIJ50056.1"/>
    <property type="molecule type" value="Genomic_DNA"/>
</dbReference>